<dbReference type="AlphaFoldDB" id="A0A9P4TSI0"/>
<gene>
    <name evidence="2" type="ORF">EJ08DRAFT_739625</name>
</gene>
<accession>A0A9P4TSI0</accession>
<keyword evidence="3" id="KW-1185">Reference proteome</keyword>
<evidence type="ECO:0000313" key="2">
    <source>
        <dbReference type="EMBL" id="KAF2416200.1"/>
    </source>
</evidence>
<dbReference type="Proteomes" id="UP000800235">
    <property type="component" value="Unassembled WGS sequence"/>
</dbReference>
<feature type="compositionally biased region" description="Basic and acidic residues" evidence="1">
    <location>
        <begin position="210"/>
        <end position="221"/>
    </location>
</feature>
<dbReference type="EMBL" id="MU007166">
    <property type="protein sequence ID" value="KAF2416200.1"/>
    <property type="molecule type" value="Genomic_DNA"/>
</dbReference>
<proteinExistence type="predicted"/>
<name>A0A9P4TSI0_9PEZI</name>
<sequence>MTTTSIAVTGILGLDTDLIEPAPKRSSALTATVHGLRIGDTDEYLYTRAAWTDADKALFHAFLAKYKVGRTLAPSATSVDGESPPTLSEVLPFLLNALALTGEQQELFCGFDWQTDAILAQKVVYALKYRFQRMVSAQCVVDDGPRGVPTATWKPWTVKFYRDVQWDGQLTAPVGRKAKDAEASKYYGASNLTLRNITRAQRSRAPLRIHPQEEPLKDTHAPRKAHKARNQPAASTSTSSDPAGQLPSAAGPEPSPQENASLRVEISELRLRITKAEKDERKRVAQLEEAQAERDFCKLELDKELSRQTSVAMKAWHAQRGMAQDATNKAVDAQNAGAQDTGGQDPEAQKKQSHLMSGGIAIGSQRVEFWAFG</sequence>
<feature type="region of interest" description="Disordered" evidence="1">
    <location>
        <begin position="201"/>
        <end position="263"/>
    </location>
</feature>
<protein>
    <submittedName>
        <fullName evidence="2">Uncharacterized protein</fullName>
    </submittedName>
</protein>
<organism evidence="2 3">
    <name type="scientific">Tothia fuscella</name>
    <dbReference type="NCBI Taxonomy" id="1048955"/>
    <lineage>
        <taxon>Eukaryota</taxon>
        <taxon>Fungi</taxon>
        <taxon>Dikarya</taxon>
        <taxon>Ascomycota</taxon>
        <taxon>Pezizomycotina</taxon>
        <taxon>Dothideomycetes</taxon>
        <taxon>Pleosporomycetidae</taxon>
        <taxon>Venturiales</taxon>
        <taxon>Cylindrosympodiaceae</taxon>
        <taxon>Tothia</taxon>
    </lineage>
</organism>
<evidence type="ECO:0000313" key="3">
    <source>
        <dbReference type="Proteomes" id="UP000800235"/>
    </source>
</evidence>
<evidence type="ECO:0000256" key="1">
    <source>
        <dbReference type="SAM" id="MobiDB-lite"/>
    </source>
</evidence>
<comment type="caution">
    <text evidence="2">The sequence shown here is derived from an EMBL/GenBank/DDBJ whole genome shotgun (WGS) entry which is preliminary data.</text>
</comment>
<feature type="region of interest" description="Disordered" evidence="1">
    <location>
        <begin position="323"/>
        <end position="356"/>
    </location>
</feature>
<reference evidence="2" key="1">
    <citation type="journal article" date="2020" name="Stud. Mycol.">
        <title>101 Dothideomycetes genomes: a test case for predicting lifestyles and emergence of pathogens.</title>
        <authorList>
            <person name="Haridas S."/>
            <person name="Albert R."/>
            <person name="Binder M."/>
            <person name="Bloem J."/>
            <person name="Labutti K."/>
            <person name="Salamov A."/>
            <person name="Andreopoulos B."/>
            <person name="Baker S."/>
            <person name="Barry K."/>
            <person name="Bills G."/>
            <person name="Bluhm B."/>
            <person name="Cannon C."/>
            <person name="Castanera R."/>
            <person name="Culley D."/>
            <person name="Daum C."/>
            <person name="Ezra D."/>
            <person name="Gonzalez J."/>
            <person name="Henrissat B."/>
            <person name="Kuo A."/>
            <person name="Liang C."/>
            <person name="Lipzen A."/>
            <person name="Lutzoni F."/>
            <person name="Magnuson J."/>
            <person name="Mondo S."/>
            <person name="Nolan M."/>
            <person name="Ohm R."/>
            <person name="Pangilinan J."/>
            <person name="Park H.-J."/>
            <person name="Ramirez L."/>
            <person name="Alfaro M."/>
            <person name="Sun H."/>
            <person name="Tritt A."/>
            <person name="Yoshinaga Y."/>
            <person name="Zwiers L.-H."/>
            <person name="Turgeon B."/>
            <person name="Goodwin S."/>
            <person name="Spatafora J."/>
            <person name="Crous P."/>
            <person name="Grigoriev I."/>
        </authorList>
    </citation>
    <scope>NUCLEOTIDE SEQUENCE</scope>
    <source>
        <strain evidence="2">CBS 130266</strain>
    </source>
</reference>